<comment type="caution">
    <text evidence="5">The sequence shown here is derived from an EMBL/GenBank/DDBJ whole genome shotgun (WGS) entry which is preliminary data.</text>
</comment>
<gene>
    <name evidence="5" type="ORF">QVE165_LOCUS16845</name>
</gene>
<name>A0A814JEY0_9BILA</name>
<keyword evidence="4" id="KW-0812">Transmembrane</keyword>
<dbReference type="Gene3D" id="2.160.20.80">
    <property type="entry name" value="E3 ubiquitin-protein ligase SopA"/>
    <property type="match status" value="1"/>
</dbReference>
<dbReference type="GO" id="GO:0043161">
    <property type="term" value="P:proteasome-mediated ubiquitin-dependent protein catabolic process"/>
    <property type="evidence" value="ECO:0007669"/>
    <property type="project" value="TreeGrafter"/>
</dbReference>
<organism evidence="5 6">
    <name type="scientific">Adineta steineri</name>
    <dbReference type="NCBI Taxonomy" id="433720"/>
    <lineage>
        <taxon>Eukaryota</taxon>
        <taxon>Metazoa</taxon>
        <taxon>Spiralia</taxon>
        <taxon>Gnathifera</taxon>
        <taxon>Rotifera</taxon>
        <taxon>Eurotatoria</taxon>
        <taxon>Bdelloidea</taxon>
        <taxon>Adinetida</taxon>
        <taxon>Adinetidae</taxon>
        <taxon>Adineta</taxon>
    </lineage>
</organism>
<keyword evidence="4" id="KW-0472">Membrane</keyword>
<reference evidence="5" key="1">
    <citation type="submission" date="2021-02" db="EMBL/GenBank/DDBJ databases">
        <authorList>
            <person name="Nowell W R."/>
        </authorList>
    </citation>
    <scope>NUCLEOTIDE SEQUENCE</scope>
</reference>
<feature type="compositionally biased region" description="Basic and acidic residues" evidence="3">
    <location>
        <begin position="71"/>
        <end position="90"/>
    </location>
</feature>
<evidence type="ECO:0000313" key="6">
    <source>
        <dbReference type="Proteomes" id="UP000663832"/>
    </source>
</evidence>
<dbReference type="InterPro" id="IPR001646">
    <property type="entry name" value="5peptide_repeat"/>
</dbReference>
<dbReference type="InterPro" id="IPR050952">
    <property type="entry name" value="TRIM-NHL_E3_ligases"/>
</dbReference>
<dbReference type="CDD" id="cd05819">
    <property type="entry name" value="NHL"/>
    <property type="match status" value="1"/>
</dbReference>
<evidence type="ECO:0000256" key="2">
    <source>
        <dbReference type="PROSITE-ProRule" id="PRU00504"/>
    </source>
</evidence>
<evidence type="ECO:0000256" key="3">
    <source>
        <dbReference type="SAM" id="MobiDB-lite"/>
    </source>
</evidence>
<feature type="region of interest" description="Disordered" evidence="3">
    <location>
        <begin position="1"/>
        <end position="35"/>
    </location>
</feature>
<feature type="compositionally biased region" description="Basic residues" evidence="3">
    <location>
        <begin position="1"/>
        <end position="11"/>
    </location>
</feature>
<dbReference type="SUPFAM" id="SSF141571">
    <property type="entry name" value="Pentapeptide repeat-like"/>
    <property type="match status" value="1"/>
</dbReference>
<dbReference type="Gene3D" id="2.120.10.30">
    <property type="entry name" value="TolB, C-terminal domain"/>
    <property type="match status" value="2"/>
</dbReference>
<keyword evidence="6" id="KW-1185">Reference proteome</keyword>
<dbReference type="PANTHER" id="PTHR24104">
    <property type="entry name" value="E3 UBIQUITIN-PROTEIN LIGASE NHLRC1-RELATED"/>
    <property type="match status" value="1"/>
</dbReference>
<dbReference type="OrthoDB" id="10095650at2759"/>
<feature type="transmembrane region" description="Helical" evidence="4">
    <location>
        <begin position="44"/>
        <end position="66"/>
    </location>
</feature>
<dbReference type="EMBL" id="CAJNOM010000095">
    <property type="protein sequence ID" value="CAF1036672.1"/>
    <property type="molecule type" value="Genomic_DNA"/>
</dbReference>
<dbReference type="Pfam" id="PF01436">
    <property type="entry name" value="NHL"/>
    <property type="match status" value="1"/>
</dbReference>
<dbReference type="InterPro" id="IPR001258">
    <property type="entry name" value="NHL_repeat"/>
</dbReference>
<dbReference type="Gene3D" id="2.40.10.500">
    <property type="match status" value="1"/>
</dbReference>
<sequence length="800" mass="89409">MSRHHQKRRRQSPPSTIIYVPDRDSDTNIPPRQTERHEKPCLTWLKLALGALIPLAIGICTVVITVQQQQNEDRRFQQTQDNEYRRREQDQQQADNLHYQNVYNHYIIDISNSIFKQQNQTTTFVDNRSRLDYIRSQTLTTLVDLDCQRKTWLFEFLHENQLLPSSLQSTSMNLQNTNFSCITLKDTISKKFVFNGLVLSSVDLNDASFIKCLFLDCVDFRGSSMAHINLIQSSFYCFNGTTLFERAMLSHANFYRVFLYNVSFDEADLTYANFTSAVFNGKIVLTGADLAFTTFKDVIVEDSFSMIITNANMTGALFLEDKSLSKAMSQGLIDIMNVILPNGTWLLNETMNWIKNGNAETNCTSLDIPNWQELSSSPDRILPTLSVIHLNASVNSSLGSYSFNFTAAATAKPVSLARWISFSGISKFIQSSEAECHLSFDINCQGGVIQVRLYSFTSSPNFPKPSGKIIVANNGQTFYKDSSDCPGNLKWSTTGITVLGNGYGIGPDQLQFPHGLFIEPKTQILYVADVSSNRVQKMYPNGKIETAAGQANGDAGSTSDKLNGPRDIFADENENVFVVDEGNQRVQFWEKNAKSGKTVAGNGTSGSALNEFSYPFGLVLDSKKNILVADMQNQRIIRWSSVYDPRTSTGTIVAGGNGQGMNPYQLNNPIGLYLDEPNNNLYISNEESHSVTQWNMEAYGDKNIYAGIPGRPGNSAAQLNGPQGVILDKYGNLYIADCTNNRIQMFCPNAVFGITIAGTGRVGNGSNELYFPRDVAFDSEMNLYVTDTYNYRIQKFARIQ</sequence>
<dbReference type="SUPFAM" id="SSF101898">
    <property type="entry name" value="NHL repeat"/>
    <property type="match status" value="1"/>
</dbReference>
<dbReference type="AlphaFoldDB" id="A0A814JEY0"/>
<dbReference type="InterPro" id="IPR011042">
    <property type="entry name" value="6-blade_b-propeller_TolB-like"/>
</dbReference>
<proteinExistence type="predicted"/>
<dbReference type="GO" id="GO:0000209">
    <property type="term" value="P:protein polyubiquitination"/>
    <property type="evidence" value="ECO:0007669"/>
    <property type="project" value="TreeGrafter"/>
</dbReference>
<keyword evidence="4" id="KW-1133">Transmembrane helix</keyword>
<dbReference type="PROSITE" id="PS51125">
    <property type="entry name" value="NHL"/>
    <property type="match status" value="2"/>
</dbReference>
<feature type="repeat" description="NHL" evidence="2">
    <location>
        <begin position="706"/>
        <end position="749"/>
    </location>
</feature>
<dbReference type="PANTHER" id="PTHR24104:SF25">
    <property type="entry name" value="PROTEIN LIN-41"/>
    <property type="match status" value="1"/>
</dbReference>
<accession>A0A814JEY0</accession>
<feature type="region of interest" description="Disordered" evidence="3">
    <location>
        <begin position="71"/>
        <end position="92"/>
    </location>
</feature>
<evidence type="ECO:0000256" key="1">
    <source>
        <dbReference type="ARBA" id="ARBA00022737"/>
    </source>
</evidence>
<protein>
    <submittedName>
        <fullName evidence="5">Uncharacterized protein</fullName>
    </submittedName>
</protein>
<evidence type="ECO:0000313" key="5">
    <source>
        <dbReference type="EMBL" id="CAF1036672.1"/>
    </source>
</evidence>
<dbReference type="GO" id="GO:0061630">
    <property type="term" value="F:ubiquitin protein ligase activity"/>
    <property type="evidence" value="ECO:0007669"/>
    <property type="project" value="TreeGrafter"/>
</dbReference>
<feature type="repeat" description="NHL" evidence="2">
    <location>
        <begin position="760"/>
        <end position="799"/>
    </location>
</feature>
<dbReference type="GO" id="GO:0008270">
    <property type="term" value="F:zinc ion binding"/>
    <property type="evidence" value="ECO:0007669"/>
    <property type="project" value="UniProtKB-KW"/>
</dbReference>
<keyword evidence="1" id="KW-0677">Repeat</keyword>
<evidence type="ECO:0000256" key="4">
    <source>
        <dbReference type="SAM" id="Phobius"/>
    </source>
</evidence>
<dbReference type="Pfam" id="PF00805">
    <property type="entry name" value="Pentapeptide"/>
    <property type="match status" value="1"/>
</dbReference>
<dbReference type="Proteomes" id="UP000663832">
    <property type="component" value="Unassembled WGS sequence"/>
</dbReference>